<dbReference type="GO" id="GO:0008616">
    <property type="term" value="P:tRNA queuosine(34) biosynthetic process"/>
    <property type="evidence" value="ECO:0007669"/>
    <property type="project" value="UniProtKB-KW"/>
</dbReference>
<gene>
    <name evidence="5" type="ORF">P0Y53_09425</name>
</gene>
<dbReference type="PANTHER" id="PTHR30307">
    <property type="entry name" value="S-ADENOSYLMETHIONINE:TRNA RIBOSYLTRANSFERASE-ISOMERASE"/>
    <property type="match status" value="1"/>
</dbReference>
<dbReference type="Gene3D" id="2.40.10.240">
    <property type="entry name" value="QueA-like"/>
    <property type="match status" value="1"/>
</dbReference>
<protein>
    <submittedName>
        <fullName evidence="5">S-adenosylmethionine:tRNA ribosyltransferase-isomerase</fullName>
    </submittedName>
</protein>
<dbReference type="InterPro" id="IPR003699">
    <property type="entry name" value="QueA"/>
</dbReference>
<sequence>MDPRAISIQDFTYELPEERIAWHPLPERDASRLLVYKSGRIDTDTDQYRNLPQYLPERSLLVFNNTKVVEARLLFQKATGARIEIFCLEPGPQYPDITSAMTQTGQVEWLCLVGGASKWKPGQLLEKELPGPKGPLLLQARYLRKEPDSFAIELSWNDDQLSFAELLHLAGQIPLPPYIKRSAATADQERYQTIYARSEGSVAAPTAGLHFTQAIFEKLAARHITRTEVTLHVGAGTFQPVKAATMEAHNMHLEFIDVTAISIRELLQHLDGHITAVGTTSLRTIESLYWLGVKTLHTPELAPEELTIGQWDAYELPGHYTANAALTSLLAYMEKKGWERLLTKTQLLIAPGYTIRIPKALVTNFHQPQSTLLLLVAAFVGADWRRIYDFALQQEFRFLSYGDGCLLFTPPASSAGTPA</sequence>
<evidence type="ECO:0000256" key="2">
    <source>
        <dbReference type="ARBA" id="ARBA00022679"/>
    </source>
</evidence>
<dbReference type="Proteomes" id="UP001220610">
    <property type="component" value="Chromosome"/>
</dbReference>
<keyword evidence="4" id="KW-0671">Queuosine biosynthesis</keyword>
<organism evidence="5 6">
    <name type="scientific">Candidatus Pseudobacter hemicellulosilyticus</name>
    <dbReference type="NCBI Taxonomy" id="3121375"/>
    <lineage>
        <taxon>Bacteria</taxon>
        <taxon>Pseudomonadati</taxon>
        <taxon>Bacteroidota</taxon>
        <taxon>Chitinophagia</taxon>
        <taxon>Chitinophagales</taxon>
        <taxon>Chitinophagaceae</taxon>
        <taxon>Pseudobacter</taxon>
    </lineage>
</organism>
<dbReference type="InterPro" id="IPR036100">
    <property type="entry name" value="QueA_sf"/>
</dbReference>
<keyword evidence="1" id="KW-0963">Cytoplasm</keyword>
<dbReference type="InterPro" id="IPR042118">
    <property type="entry name" value="QueA_dom1"/>
</dbReference>
<dbReference type="Pfam" id="PF02547">
    <property type="entry name" value="Queuosine_synth"/>
    <property type="match status" value="1"/>
</dbReference>
<reference evidence="5" key="1">
    <citation type="submission" date="2023-03" db="EMBL/GenBank/DDBJ databases">
        <title>Andean soil-derived lignocellulolytic bacterial consortium as a source of novel taxa and putative plastic-active enzymes.</title>
        <authorList>
            <person name="Diaz-Garcia L."/>
            <person name="Chuvochina M."/>
            <person name="Feuerriegel G."/>
            <person name="Bunk B."/>
            <person name="Sproer C."/>
            <person name="Streit W.R."/>
            <person name="Rodriguez L.M."/>
            <person name="Overmann J."/>
            <person name="Jimenez D.J."/>
        </authorList>
    </citation>
    <scope>NUCLEOTIDE SEQUENCE</scope>
    <source>
        <strain evidence="5">MAG 7</strain>
    </source>
</reference>
<dbReference type="GO" id="GO:0051075">
    <property type="term" value="F:S-adenosylmethionine:tRNA ribosyltransferase-isomerase activity"/>
    <property type="evidence" value="ECO:0007669"/>
    <property type="project" value="TreeGrafter"/>
</dbReference>
<dbReference type="PANTHER" id="PTHR30307:SF0">
    <property type="entry name" value="S-ADENOSYLMETHIONINE:TRNA RIBOSYLTRANSFERASE-ISOMERASE"/>
    <property type="match status" value="1"/>
</dbReference>
<name>A0AAJ5WT25_9BACT</name>
<dbReference type="EMBL" id="CP119311">
    <property type="protein sequence ID" value="WEK37721.1"/>
    <property type="molecule type" value="Genomic_DNA"/>
</dbReference>
<evidence type="ECO:0000256" key="4">
    <source>
        <dbReference type="ARBA" id="ARBA00022785"/>
    </source>
</evidence>
<evidence type="ECO:0000313" key="5">
    <source>
        <dbReference type="EMBL" id="WEK37721.1"/>
    </source>
</evidence>
<dbReference type="InterPro" id="IPR042119">
    <property type="entry name" value="QueA_dom2"/>
</dbReference>
<accession>A0AAJ5WT25</accession>
<keyword evidence="2" id="KW-0808">Transferase</keyword>
<keyword evidence="3" id="KW-0949">S-adenosyl-L-methionine</keyword>
<dbReference type="Gene3D" id="3.40.1780.10">
    <property type="entry name" value="QueA-like"/>
    <property type="match status" value="1"/>
</dbReference>
<evidence type="ECO:0000313" key="6">
    <source>
        <dbReference type="Proteomes" id="UP001220610"/>
    </source>
</evidence>
<dbReference type="AlphaFoldDB" id="A0AAJ5WT25"/>
<dbReference type="SUPFAM" id="SSF111337">
    <property type="entry name" value="QueA-like"/>
    <property type="match status" value="1"/>
</dbReference>
<evidence type="ECO:0000256" key="3">
    <source>
        <dbReference type="ARBA" id="ARBA00022691"/>
    </source>
</evidence>
<proteinExistence type="predicted"/>
<evidence type="ECO:0000256" key="1">
    <source>
        <dbReference type="ARBA" id="ARBA00022490"/>
    </source>
</evidence>